<accession>A0A383AJ32</accession>
<evidence type="ECO:0000313" key="1">
    <source>
        <dbReference type="EMBL" id="SVE07560.1"/>
    </source>
</evidence>
<proteinExistence type="predicted"/>
<dbReference type="EMBL" id="UINC01192425">
    <property type="protein sequence ID" value="SVE07560.1"/>
    <property type="molecule type" value="Genomic_DNA"/>
</dbReference>
<sequence>MYAQCNTAIYAVRDTIACGESIELQQTGVGGASSDDFSGSTLSGLWSSVTQG</sequence>
<organism evidence="1">
    <name type="scientific">marine metagenome</name>
    <dbReference type="NCBI Taxonomy" id="408172"/>
    <lineage>
        <taxon>unclassified sequences</taxon>
        <taxon>metagenomes</taxon>
        <taxon>ecological metagenomes</taxon>
    </lineage>
</organism>
<protein>
    <submittedName>
        <fullName evidence="1">Uncharacterized protein</fullName>
    </submittedName>
</protein>
<reference evidence="1" key="1">
    <citation type="submission" date="2018-05" db="EMBL/GenBank/DDBJ databases">
        <authorList>
            <person name="Lanie J.A."/>
            <person name="Ng W.-L."/>
            <person name="Kazmierczak K.M."/>
            <person name="Andrzejewski T.M."/>
            <person name="Davidsen T.M."/>
            <person name="Wayne K.J."/>
            <person name="Tettelin H."/>
            <person name="Glass J.I."/>
            <person name="Rusch D."/>
            <person name="Podicherti R."/>
            <person name="Tsui H.-C.T."/>
            <person name="Winkler M.E."/>
        </authorList>
    </citation>
    <scope>NUCLEOTIDE SEQUENCE</scope>
</reference>
<name>A0A383AJ32_9ZZZZ</name>
<dbReference type="AlphaFoldDB" id="A0A383AJ32"/>
<feature type="non-terminal residue" evidence="1">
    <location>
        <position position="52"/>
    </location>
</feature>
<gene>
    <name evidence="1" type="ORF">METZ01_LOCUS460414</name>
</gene>